<evidence type="ECO:0000256" key="1">
    <source>
        <dbReference type="SAM" id="MobiDB-lite"/>
    </source>
</evidence>
<evidence type="ECO:0000313" key="2">
    <source>
        <dbReference type="EMBL" id="TCU04849.1"/>
    </source>
</evidence>
<evidence type="ECO:0000313" key="3">
    <source>
        <dbReference type="Proteomes" id="UP000294576"/>
    </source>
</evidence>
<protein>
    <recommendedName>
        <fullName evidence="4">HMA domain-containing protein</fullName>
    </recommendedName>
</protein>
<sequence>MLPTAVIEHLMPGRLRVRVPDRRGDVSYFRSVVEKLSERPEIAGLRANPMTGSILIRHEADPASIRAIATSSEVFDLQEASARRPRRVTDARNRQTADDGATASRASSGPAIGLMSLAFYQALRGNAVGPATENFWNAYGGLRILNSPLIAFVFCGLGFLQLMKGRWVGSASSLIFYAFVVRQLAGSGNSQPASRTDRSPENP</sequence>
<accession>A0A4R3PQS8</accession>
<dbReference type="AlphaFoldDB" id="A0A4R3PQS8"/>
<proteinExistence type="predicted"/>
<comment type="caution">
    <text evidence="2">The sequence shown here is derived from an EMBL/GenBank/DDBJ whole genome shotgun (WGS) entry which is preliminary data.</text>
</comment>
<feature type="compositionally biased region" description="Basic and acidic residues" evidence="1">
    <location>
        <begin position="87"/>
        <end position="97"/>
    </location>
</feature>
<reference evidence="2 3" key="1">
    <citation type="submission" date="2019-03" db="EMBL/GenBank/DDBJ databases">
        <title>Genomic Encyclopedia of Type Strains, Phase IV (KMG-V): Genome sequencing to study the core and pangenomes of soil and plant-associated prokaryotes.</title>
        <authorList>
            <person name="Whitman W."/>
        </authorList>
    </citation>
    <scope>NUCLEOTIDE SEQUENCE [LARGE SCALE GENOMIC DNA]</scope>
    <source>
        <strain evidence="2 3">Hc14</strain>
    </source>
</reference>
<dbReference type="Proteomes" id="UP000294576">
    <property type="component" value="Unassembled WGS sequence"/>
</dbReference>
<evidence type="ECO:0008006" key="4">
    <source>
        <dbReference type="Google" id="ProtNLM"/>
    </source>
</evidence>
<organism evidence="2 3">
    <name type="scientific">Rhizobium sullae</name>
    <name type="common">Rhizobium hedysari</name>
    <dbReference type="NCBI Taxonomy" id="50338"/>
    <lineage>
        <taxon>Bacteria</taxon>
        <taxon>Pseudomonadati</taxon>
        <taxon>Pseudomonadota</taxon>
        <taxon>Alphaproteobacteria</taxon>
        <taxon>Hyphomicrobiales</taxon>
        <taxon>Rhizobiaceae</taxon>
        <taxon>Rhizobium/Agrobacterium group</taxon>
        <taxon>Rhizobium</taxon>
    </lineage>
</organism>
<dbReference type="EMBL" id="SMBH01000038">
    <property type="protein sequence ID" value="TCU04849.1"/>
    <property type="molecule type" value="Genomic_DNA"/>
</dbReference>
<gene>
    <name evidence="2" type="ORF">EV132_13831</name>
</gene>
<name>A0A4R3PQS8_RHISU</name>
<feature type="region of interest" description="Disordered" evidence="1">
    <location>
        <begin position="80"/>
        <end position="107"/>
    </location>
</feature>